<dbReference type="SUPFAM" id="SSF57196">
    <property type="entry name" value="EGF/Laminin"/>
    <property type="match status" value="1"/>
</dbReference>
<evidence type="ECO:0000256" key="2">
    <source>
        <dbReference type="SAM" id="MobiDB-lite"/>
    </source>
</evidence>
<dbReference type="Proteomes" id="UP000271974">
    <property type="component" value="Unassembled WGS sequence"/>
</dbReference>
<name>A0A433U3S0_ELYCH</name>
<feature type="compositionally biased region" description="Polar residues" evidence="2">
    <location>
        <begin position="181"/>
        <end position="193"/>
    </location>
</feature>
<dbReference type="Gene3D" id="2.10.25.10">
    <property type="entry name" value="Laminin"/>
    <property type="match status" value="1"/>
</dbReference>
<feature type="region of interest" description="Disordered" evidence="2">
    <location>
        <begin position="179"/>
        <end position="202"/>
    </location>
</feature>
<dbReference type="EMBL" id="RQTK01000081">
    <property type="protein sequence ID" value="RUS88466.1"/>
    <property type="molecule type" value="Genomic_DNA"/>
</dbReference>
<keyword evidence="1" id="KW-0245">EGF-like domain</keyword>
<evidence type="ECO:0000256" key="1">
    <source>
        <dbReference type="PROSITE-ProRule" id="PRU00076"/>
    </source>
</evidence>
<dbReference type="AlphaFoldDB" id="A0A433U3S0"/>
<dbReference type="OrthoDB" id="6161634at2759"/>
<keyword evidence="1" id="KW-1015">Disulfide bond</keyword>
<feature type="region of interest" description="Disordered" evidence="2">
    <location>
        <begin position="41"/>
        <end position="62"/>
    </location>
</feature>
<dbReference type="PROSITE" id="PS50026">
    <property type="entry name" value="EGF_3"/>
    <property type="match status" value="1"/>
</dbReference>
<protein>
    <recommendedName>
        <fullName evidence="3">EGF-like domain-containing protein</fullName>
    </recommendedName>
</protein>
<dbReference type="InterPro" id="IPR000742">
    <property type="entry name" value="EGF"/>
</dbReference>
<comment type="caution">
    <text evidence="4">The sequence shown here is derived from an EMBL/GenBank/DDBJ whole genome shotgun (WGS) entry which is preliminary data.</text>
</comment>
<keyword evidence="5" id="KW-1185">Reference proteome</keyword>
<proteinExistence type="predicted"/>
<feature type="compositionally biased region" description="Polar residues" evidence="2">
    <location>
        <begin position="53"/>
        <end position="62"/>
    </location>
</feature>
<evidence type="ECO:0000313" key="4">
    <source>
        <dbReference type="EMBL" id="RUS88466.1"/>
    </source>
</evidence>
<comment type="caution">
    <text evidence="1">Lacks conserved residue(s) required for the propagation of feature annotation.</text>
</comment>
<dbReference type="PROSITE" id="PS00022">
    <property type="entry name" value="EGF_1"/>
    <property type="match status" value="1"/>
</dbReference>
<accession>A0A433U3S0</accession>
<evidence type="ECO:0000259" key="3">
    <source>
        <dbReference type="PROSITE" id="PS50026"/>
    </source>
</evidence>
<evidence type="ECO:0000313" key="5">
    <source>
        <dbReference type="Proteomes" id="UP000271974"/>
    </source>
</evidence>
<reference evidence="4 5" key="1">
    <citation type="submission" date="2019-01" db="EMBL/GenBank/DDBJ databases">
        <title>A draft genome assembly of the solar-powered sea slug Elysia chlorotica.</title>
        <authorList>
            <person name="Cai H."/>
            <person name="Li Q."/>
            <person name="Fang X."/>
            <person name="Li J."/>
            <person name="Curtis N.E."/>
            <person name="Altenburger A."/>
            <person name="Shibata T."/>
            <person name="Feng M."/>
            <person name="Maeda T."/>
            <person name="Schwartz J.A."/>
            <person name="Shigenobu S."/>
            <person name="Lundholm N."/>
            <person name="Nishiyama T."/>
            <person name="Yang H."/>
            <person name="Hasebe M."/>
            <person name="Li S."/>
            <person name="Pierce S.K."/>
            <person name="Wang J."/>
        </authorList>
    </citation>
    <scope>NUCLEOTIDE SEQUENCE [LARGE SCALE GENOMIC DNA]</scope>
    <source>
        <strain evidence="4">EC2010</strain>
        <tissue evidence="4">Whole organism of an adult</tissue>
    </source>
</reference>
<sequence length="309" mass="33686">MSSESDNCHSSSGISTLFLPSNSELLRCSIQTLPRLISSPSPAATGVSKDNHTAQPSYSPSVSKAFDTTSHASSSLSNELFSESDMRHCTKSFPNFPKCLARISLPRPSKLAVVAALFLVILSLQAQQSDARKVGVCRGIPCANGGRLLVSNSIWGNCRCRCPPSFVGPYCQYQRARKRSSGATPNEDQQSQEEAGPRVSRSQTMDLIRRHLLDLAEMPTPSSLPQNAAGPSDIDDNDESEEIIIDNISRRDADIGLLALSKLVNFASDDLLDDSELLAGLRRPSEGHRVWRAKRVASLPLLRTLLLRR</sequence>
<feature type="domain" description="EGF-like" evidence="3">
    <location>
        <begin position="133"/>
        <end position="172"/>
    </location>
</feature>
<gene>
    <name evidence="4" type="ORF">EGW08_003724</name>
</gene>
<organism evidence="4 5">
    <name type="scientific">Elysia chlorotica</name>
    <name type="common">Eastern emerald elysia</name>
    <name type="synonym">Sea slug</name>
    <dbReference type="NCBI Taxonomy" id="188477"/>
    <lineage>
        <taxon>Eukaryota</taxon>
        <taxon>Metazoa</taxon>
        <taxon>Spiralia</taxon>
        <taxon>Lophotrochozoa</taxon>
        <taxon>Mollusca</taxon>
        <taxon>Gastropoda</taxon>
        <taxon>Heterobranchia</taxon>
        <taxon>Euthyneura</taxon>
        <taxon>Panpulmonata</taxon>
        <taxon>Sacoglossa</taxon>
        <taxon>Placobranchoidea</taxon>
        <taxon>Plakobranchidae</taxon>
        <taxon>Elysia</taxon>
    </lineage>
</organism>
<feature type="disulfide bond" evidence="1">
    <location>
        <begin position="162"/>
        <end position="171"/>
    </location>
</feature>